<name>A0A1H0FU85_9BACT</name>
<dbReference type="InterPro" id="IPR000644">
    <property type="entry name" value="CBS_dom"/>
</dbReference>
<dbReference type="OrthoDB" id="5453458at2"/>
<organism evidence="3 4">
    <name type="scientific">Desulfonauticus submarinus</name>
    <dbReference type="NCBI Taxonomy" id="206665"/>
    <lineage>
        <taxon>Bacteria</taxon>
        <taxon>Pseudomonadati</taxon>
        <taxon>Thermodesulfobacteriota</taxon>
        <taxon>Desulfovibrionia</taxon>
        <taxon>Desulfovibrionales</taxon>
        <taxon>Desulfonauticaceae</taxon>
        <taxon>Desulfonauticus</taxon>
    </lineage>
</organism>
<dbReference type="STRING" id="206665.SAMN04488516_11436"/>
<feature type="domain" description="CBS" evidence="2">
    <location>
        <begin position="11"/>
        <end position="76"/>
    </location>
</feature>
<accession>A0A1H0FU85</accession>
<dbReference type="Proteomes" id="UP000199602">
    <property type="component" value="Unassembled WGS sequence"/>
</dbReference>
<reference evidence="3 4" key="1">
    <citation type="submission" date="2016-10" db="EMBL/GenBank/DDBJ databases">
        <authorList>
            <person name="de Groot N.N."/>
        </authorList>
    </citation>
    <scope>NUCLEOTIDE SEQUENCE [LARGE SCALE GENOMIC DNA]</scope>
    <source>
        <strain evidence="3 4">DSM 15269</strain>
    </source>
</reference>
<dbReference type="RefSeq" id="WP_092066299.1">
    <property type="nucleotide sequence ID" value="NZ_FNIN01000014.1"/>
</dbReference>
<evidence type="ECO:0000256" key="1">
    <source>
        <dbReference type="PROSITE-ProRule" id="PRU00703"/>
    </source>
</evidence>
<dbReference type="SMART" id="SM00116">
    <property type="entry name" value="CBS"/>
    <property type="match status" value="2"/>
</dbReference>
<evidence type="ECO:0000313" key="4">
    <source>
        <dbReference type="Proteomes" id="UP000199602"/>
    </source>
</evidence>
<feature type="domain" description="CBS" evidence="2">
    <location>
        <begin position="102"/>
        <end position="158"/>
    </location>
</feature>
<dbReference type="SUPFAM" id="SSF54631">
    <property type="entry name" value="CBS-domain pair"/>
    <property type="match status" value="1"/>
</dbReference>
<dbReference type="CDD" id="cd02205">
    <property type="entry name" value="CBS_pair_SF"/>
    <property type="match status" value="1"/>
</dbReference>
<keyword evidence="4" id="KW-1185">Reference proteome</keyword>
<evidence type="ECO:0000313" key="3">
    <source>
        <dbReference type="EMBL" id="SDN98238.1"/>
    </source>
</evidence>
<dbReference type="EMBL" id="FNIN01000014">
    <property type="protein sequence ID" value="SDN98238.1"/>
    <property type="molecule type" value="Genomic_DNA"/>
</dbReference>
<keyword evidence="1" id="KW-0129">CBS domain</keyword>
<evidence type="ECO:0000259" key="2">
    <source>
        <dbReference type="PROSITE" id="PS51371"/>
    </source>
</evidence>
<protein>
    <submittedName>
        <fullName evidence="3">CBS domain-containing protein</fullName>
    </submittedName>
</protein>
<dbReference type="InterPro" id="IPR046342">
    <property type="entry name" value="CBS_dom_sf"/>
</dbReference>
<sequence>MLLRKRVWDIMRDDYPKVSEDASLTKVIKVLKKYNEKYPEINCVLVFSKDDKFKGVISMWNIIQSLGPCLLKESSLLDKEVNWDKAFTRACRICSQVGIEEIVQMNVPVVKPSDPLAKVMEIFIDYRRGRAVVEEGGKVIGLVLLSDLYREVARDVENW</sequence>
<dbReference type="Pfam" id="PF00571">
    <property type="entry name" value="CBS"/>
    <property type="match status" value="2"/>
</dbReference>
<dbReference type="AlphaFoldDB" id="A0A1H0FU85"/>
<gene>
    <name evidence="3" type="ORF">SAMN04488516_11436</name>
</gene>
<dbReference type="Gene3D" id="3.10.580.10">
    <property type="entry name" value="CBS-domain"/>
    <property type="match status" value="1"/>
</dbReference>
<dbReference type="PROSITE" id="PS51371">
    <property type="entry name" value="CBS"/>
    <property type="match status" value="2"/>
</dbReference>
<proteinExistence type="predicted"/>